<dbReference type="InterPro" id="IPR036188">
    <property type="entry name" value="FAD/NAD-bd_sf"/>
</dbReference>
<dbReference type="EMBL" id="JBFXLT010000190">
    <property type="protein sequence ID" value="KAL2802328.1"/>
    <property type="molecule type" value="Genomic_DNA"/>
</dbReference>
<dbReference type="SUPFAM" id="SSF51905">
    <property type="entry name" value="FAD/NAD(P)-binding domain"/>
    <property type="match status" value="3"/>
</dbReference>
<keyword evidence="6" id="KW-1185">Reference proteome</keyword>
<proteinExistence type="predicted"/>
<comment type="caution">
    <text evidence="5">The sequence shown here is derived from an EMBL/GenBank/DDBJ whole genome shotgun (WGS) entry which is preliminary data.</text>
</comment>
<sequence>MCSEPSLQFLSAGLSGIYSLASMRQLGLRARVLERANNVGGVWYWNRYPGARFDSESYTYGFSFSQPVLDKWHWKEHYSAQPETLEYINFVVDELGLRSGFQFNTEVKSAHYQEDSRSWLVTDATDAIYTSRFLINGLGPLTTPQLPNIPGIDRYKGTAFEGKRVGVIGTGATGIQVIQEVAKTAERLFVFQRTPNWTAPMRNADISAEEMEEIRKDYPNIFKRCKTSPMAFQYSPDKHKVSDVSREEREAFWWDLYSRRGLVKWLGNFHDIFTDQEANDLFSAWMADRVRERVHDPVIAEKLIPLNDHGFGTRRVPLETGYYEIFNQSNVSLVDLQETPIQEVTPTGIRTIADEDEYALDVLIYATGFDALTGSYEQIDYRGLNGLKLSEKWENGPKTYLGFTVPDFPNMFNVLGPHQGSGNIPRSIEYAVEWVARCIKYCADNGFTYVCAQKGEVEWTKHVLQCTEGQLSAKVNSWMTGYNSNKPTKTERMVVRYTGSLVEFRRRCEQVADDGYPHITFN</sequence>
<evidence type="ECO:0000256" key="4">
    <source>
        <dbReference type="ARBA" id="ARBA00023002"/>
    </source>
</evidence>
<dbReference type="PANTHER" id="PTHR43098">
    <property type="entry name" value="L-ORNITHINE N(5)-MONOOXYGENASE-RELATED"/>
    <property type="match status" value="1"/>
</dbReference>
<keyword evidence="4" id="KW-0560">Oxidoreductase</keyword>
<keyword evidence="1" id="KW-0285">Flavoprotein</keyword>
<protein>
    <submittedName>
        <fullName evidence="5">FAD/NAD(P)-binding domain-containing protein</fullName>
    </submittedName>
</protein>
<evidence type="ECO:0000313" key="5">
    <source>
        <dbReference type="EMBL" id="KAL2802328.1"/>
    </source>
</evidence>
<evidence type="ECO:0000256" key="2">
    <source>
        <dbReference type="ARBA" id="ARBA00022827"/>
    </source>
</evidence>
<organism evidence="5 6">
    <name type="scientific">Aspergillus granulosus</name>
    <dbReference type="NCBI Taxonomy" id="176169"/>
    <lineage>
        <taxon>Eukaryota</taxon>
        <taxon>Fungi</taxon>
        <taxon>Dikarya</taxon>
        <taxon>Ascomycota</taxon>
        <taxon>Pezizomycotina</taxon>
        <taxon>Eurotiomycetes</taxon>
        <taxon>Eurotiomycetidae</taxon>
        <taxon>Eurotiales</taxon>
        <taxon>Aspergillaceae</taxon>
        <taxon>Aspergillus</taxon>
        <taxon>Aspergillus subgen. Nidulantes</taxon>
    </lineage>
</organism>
<keyword evidence="2" id="KW-0274">FAD</keyword>
<gene>
    <name evidence="5" type="ORF">BJX63DRAFT_426134</name>
</gene>
<accession>A0ABR4GTC8</accession>
<evidence type="ECO:0000256" key="3">
    <source>
        <dbReference type="ARBA" id="ARBA00022857"/>
    </source>
</evidence>
<keyword evidence="3" id="KW-0521">NADP</keyword>
<dbReference type="Pfam" id="PF00743">
    <property type="entry name" value="FMO-like"/>
    <property type="match status" value="1"/>
</dbReference>
<evidence type="ECO:0000256" key="1">
    <source>
        <dbReference type="ARBA" id="ARBA00022630"/>
    </source>
</evidence>
<dbReference type="PANTHER" id="PTHR43098:SF5">
    <property type="entry name" value="DUAL-FUNCTIONAL MONOOXYGENASE_METHYLTRANSFERASE PSOF"/>
    <property type="match status" value="1"/>
</dbReference>
<dbReference type="Gene3D" id="3.50.50.60">
    <property type="entry name" value="FAD/NAD(P)-binding domain"/>
    <property type="match status" value="2"/>
</dbReference>
<evidence type="ECO:0000313" key="6">
    <source>
        <dbReference type="Proteomes" id="UP001610334"/>
    </source>
</evidence>
<name>A0ABR4GTC8_9EURO</name>
<dbReference type="Proteomes" id="UP001610334">
    <property type="component" value="Unassembled WGS sequence"/>
</dbReference>
<reference evidence="5 6" key="1">
    <citation type="submission" date="2024-07" db="EMBL/GenBank/DDBJ databases">
        <title>Section-level genome sequencing and comparative genomics of Aspergillus sections Usti and Cavernicolus.</title>
        <authorList>
            <consortium name="Lawrence Berkeley National Laboratory"/>
            <person name="Nybo J.L."/>
            <person name="Vesth T.C."/>
            <person name="Theobald S."/>
            <person name="Frisvad J.C."/>
            <person name="Larsen T.O."/>
            <person name="Kjaerboelling I."/>
            <person name="Rothschild-Mancinelli K."/>
            <person name="Lyhne E.K."/>
            <person name="Kogle M.E."/>
            <person name="Barry K."/>
            <person name="Clum A."/>
            <person name="Na H."/>
            <person name="Ledsgaard L."/>
            <person name="Lin J."/>
            <person name="Lipzen A."/>
            <person name="Kuo A."/>
            <person name="Riley R."/>
            <person name="Mondo S."/>
            <person name="Labutti K."/>
            <person name="Haridas S."/>
            <person name="Pangalinan J."/>
            <person name="Salamov A.A."/>
            <person name="Simmons B.A."/>
            <person name="Magnuson J.K."/>
            <person name="Chen J."/>
            <person name="Drula E."/>
            <person name="Henrissat B."/>
            <person name="Wiebenga A."/>
            <person name="Lubbers R.J."/>
            <person name="Gomes A.C."/>
            <person name="Makela M.R."/>
            <person name="Stajich J."/>
            <person name="Grigoriev I.V."/>
            <person name="Mortensen U.H."/>
            <person name="De Vries R.P."/>
            <person name="Baker S.E."/>
            <person name="Andersen M.R."/>
        </authorList>
    </citation>
    <scope>NUCLEOTIDE SEQUENCE [LARGE SCALE GENOMIC DNA]</scope>
    <source>
        <strain evidence="5 6">CBS 588.65</strain>
    </source>
</reference>
<dbReference type="InterPro" id="IPR050775">
    <property type="entry name" value="FAD-binding_Monooxygenases"/>
</dbReference>
<dbReference type="InterPro" id="IPR020946">
    <property type="entry name" value="Flavin_mOase-like"/>
</dbReference>